<dbReference type="RefSeq" id="XP_067688796.1">
    <property type="nucleotide sequence ID" value="XM_067832693.1"/>
</dbReference>
<dbReference type="Proteomes" id="UP000674179">
    <property type="component" value="Chromosome 35"/>
</dbReference>
<protein>
    <submittedName>
        <fullName evidence="1">Uncharacterized protein</fullName>
    </submittedName>
</protein>
<comment type="caution">
    <text evidence="1">The sequence shown here is derived from an EMBL/GenBank/DDBJ whole genome shotgun (WGS) entry which is preliminary data.</text>
</comment>
<reference evidence="1 2" key="1">
    <citation type="submission" date="2021-02" db="EMBL/GenBank/DDBJ databases">
        <title>Leishmania (Mundinia) enrietti genome sequencing and assembly.</title>
        <authorList>
            <person name="Almutairi H."/>
            <person name="Gatherer D."/>
        </authorList>
    </citation>
    <scope>NUCLEOTIDE SEQUENCE [LARGE SCALE GENOMIC DNA]</scope>
    <source>
        <strain evidence="1">CUR178</strain>
    </source>
</reference>
<evidence type="ECO:0000313" key="1">
    <source>
        <dbReference type="EMBL" id="KAG5467274.1"/>
    </source>
</evidence>
<proteinExistence type="predicted"/>
<name>A0A836G883_LEIEN</name>
<dbReference type="OrthoDB" id="239554at2759"/>
<dbReference type="KEGG" id="lenr:94168203"/>
<dbReference type="GeneID" id="94168203"/>
<keyword evidence="2" id="KW-1185">Reference proteome</keyword>
<dbReference type="AlphaFoldDB" id="A0A836G883"/>
<gene>
    <name evidence="1" type="ORF">CUR178_00915</name>
</gene>
<sequence length="578" mass="66512">MRSKSRYSSRLTLHPLGLACATVFIVTCLALDYHIGVRNTEHRFQPRPAGLRALERELKEALVMCKDDTQKLINSERLNNGRVREIGQVVAALEADQQFEEDVYKTIEMKRENCSATQEKVRRQVEEQNENDTLVRLEVEELKRDIVALQVSIEEITLGEGMSIVMLNQGLQRLRFFYASQCLRIPGCVELTDRELIERWGNATADEAIMREFVERDEEAQRTLANNAFEGPLANTTGIVFQPTLAEEGDALTVSKAPAFFNRSIYDKPLRGVDRGAVSLFPIRIATAFERLIDYGLCAYRYHNPNLTFQSAFKYLSDTTSLQAHQPSERKNDVTYLHELVVSPLLRFCVDCNAAAWTEHYRLACLRDRVQSHYGTHDFWAARSLIQPSPLLREAAFRYYEVRKWQRKKILAVVLYQSVSRDRSQCDSLVDRKYGLHYQYLKANYPHEKALQQHISAERRLQCSPPLKMVIEYILKVRHQALYAFDHVYLSMPEEQRSTLESLLSMNDSTQLMPLLLPAYTNRDAEAKTPGFTELVNLEIAARATDILVNPFLSTSRYVTESFLLRNKLAPGGHIWTF</sequence>
<evidence type="ECO:0000313" key="2">
    <source>
        <dbReference type="Proteomes" id="UP000674179"/>
    </source>
</evidence>
<dbReference type="EMBL" id="JAFHKP010000035">
    <property type="protein sequence ID" value="KAG5467274.1"/>
    <property type="molecule type" value="Genomic_DNA"/>
</dbReference>
<organism evidence="1 2">
    <name type="scientific">Leishmania enriettii</name>
    <dbReference type="NCBI Taxonomy" id="5663"/>
    <lineage>
        <taxon>Eukaryota</taxon>
        <taxon>Discoba</taxon>
        <taxon>Euglenozoa</taxon>
        <taxon>Kinetoplastea</taxon>
        <taxon>Metakinetoplastina</taxon>
        <taxon>Trypanosomatida</taxon>
        <taxon>Trypanosomatidae</taxon>
        <taxon>Leishmaniinae</taxon>
        <taxon>Leishmania</taxon>
    </lineage>
</organism>
<accession>A0A836G883</accession>